<feature type="domain" description="AAA+ ATPase" evidence="14">
    <location>
        <begin position="167"/>
        <end position="303"/>
    </location>
</feature>
<dbReference type="SMART" id="SM00745">
    <property type="entry name" value="MIT"/>
    <property type="match status" value="1"/>
</dbReference>
<reference evidence="16" key="1">
    <citation type="submission" date="2021-05" db="EMBL/GenBank/DDBJ databases">
        <title>The genome of the haptophyte Pavlova lutheri (Diacronema luteri, Pavlovales) - a model for lipid biosynthesis in eukaryotic algae.</title>
        <authorList>
            <person name="Hulatt C.J."/>
            <person name="Posewitz M.C."/>
        </authorList>
    </citation>
    <scope>NUCLEOTIDE SEQUENCE</scope>
    <source>
        <strain evidence="16">NIVA-4/92</strain>
    </source>
</reference>
<dbReference type="GO" id="GO:0016887">
    <property type="term" value="F:ATP hydrolysis activity"/>
    <property type="evidence" value="ECO:0007669"/>
    <property type="project" value="InterPro"/>
</dbReference>
<dbReference type="Pfam" id="PF17862">
    <property type="entry name" value="AAA_lid_3"/>
    <property type="match status" value="1"/>
</dbReference>
<dbReference type="Gene3D" id="1.20.58.80">
    <property type="entry name" value="Phosphotransferase system, lactose/cellobiose-type IIA subunit"/>
    <property type="match status" value="1"/>
</dbReference>
<dbReference type="InterPro" id="IPR003959">
    <property type="entry name" value="ATPase_AAA_core"/>
</dbReference>
<evidence type="ECO:0000256" key="3">
    <source>
        <dbReference type="ARBA" id="ARBA00012674"/>
    </source>
</evidence>
<evidence type="ECO:0000256" key="12">
    <source>
        <dbReference type="SAM" id="Coils"/>
    </source>
</evidence>
<dbReference type="Gene3D" id="3.40.50.300">
    <property type="entry name" value="P-loop containing nucleotide triphosphate hydrolases"/>
    <property type="match status" value="1"/>
</dbReference>
<evidence type="ECO:0000259" key="15">
    <source>
        <dbReference type="SMART" id="SM00745"/>
    </source>
</evidence>
<dbReference type="SUPFAM" id="SSF116846">
    <property type="entry name" value="MIT domain"/>
    <property type="match status" value="1"/>
</dbReference>
<dbReference type="GO" id="GO:0005524">
    <property type="term" value="F:ATP binding"/>
    <property type="evidence" value="ECO:0007669"/>
    <property type="project" value="UniProtKB-KW"/>
</dbReference>
<dbReference type="SUPFAM" id="SSF52540">
    <property type="entry name" value="P-loop containing nucleoside triphosphate hydrolases"/>
    <property type="match status" value="1"/>
</dbReference>
<comment type="caution">
    <text evidence="16">The sequence shown here is derived from an EMBL/GenBank/DDBJ whole genome shotgun (WGS) entry which is preliminary data.</text>
</comment>
<keyword evidence="4" id="KW-0813">Transport</keyword>
<dbReference type="Proteomes" id="UP000751190">
    <property type="component" value="Unassembled WGS sequence"/>
</dbReference>
<dbReference type="CDD" id="cd02678">
    <property type="entry name" value="MIT_VPS4"/>
    <property type="match status" value="1"/>
</dbReference>
<dbReference type="GO" id="GO:0007033">
    <property type="term" value="P:vacuole organization"/>
    <property type="evidence" value="ECO:0007669"/>
    <property type="project" value="TreeGrafter"/>
</dbReference>
<dbReference type="InterPro" id="IPR050304">
    <property type="entry name" value="MT-severing_AAA_ATPase"/>
</dbReference>
<evidence type="ECO:0000256" key="1">
    <source>
        <dbReference type="ARBA" id="ARBA00004481"/>
    </source>
</evidence>
<dbReference type="Pfam" id="PF09336">
    <property type="entry name" value="Vps4_C"/>
    <property type="match status" value="1"/>
</dbReference>
<dbReference type="PANTHER" id="PTHR23074">
    <property type="entry name" value="AAA DOMAIN-CONTAINING"/>
    <property type="match status" value="1"/>
</dbReference>
<dbReference type="FunFam" id="3.40.50.300:FF:000043">
    <property type="entry name" value="Vacuolar protein sorting-associated protein 4"/>
    <property type="match status" value="1"/>
</dbReference>
<dbReference type="OrthoDB" id="29072at2759"/>
<evidence type="ECO:0000256" key="7">
    <source>
        <dbReference type="ARBA" id="ARBA00022801"/>
    </source>
</evidence>
<proteinExistence type="inferred from homology"/>
<organism evidence="16 17">
    <name type="scientific">Diacronema lutheri</name>
    <name type="common">Unicellular marine alga</name>
    <name type="synonym">Monochrysis lutheri</name>
    <dbReference type="NCBI Taxonomy" id="2081491"/>
    <lineage>
        <taxon>Eukaryota</taxon>
        <taxon>Haptista</taxon>
        <taxon>Haptophyta</taxon>
        <taxon>Pavlovophyceae</taxon>
        <taxon>Pavlovales</taxon>
        <taxon>Pavlovaceae</taxon>
        <taxon>Diacronema</taxon>
    </lineage>
</organism>
<dbReference type="EC" id="3.6.4.6" evidence="3"/>
<feature type="region of interest" description="Disordered" evidence="13">
    <location>
        <begin position="73"/>
        <end position="113"/>
    </location>
</feature>
<dbReference type="GO" id="GO:0016197">
    <property type="term" value="P:endosomal transport"/>
    <property type="evidence" value="ECO:0007669"/>
    <property type="project" value="TreeGrafter"/>
</dbReference>
<name>A0A8J6CD57_DIALT</name>
<evidence type="ECO:0000256" key="11">
    <source>
        <dbReference type="ARBA" id="ARBA00048883"/>
    </source>
</evidence>
<keyword evidence="5" id="KW-0547">Nucleotide-binding</keyword>
<feature type="compositionally biased region" description="Low complexity" evidence="13">
    <location>
        <begin position="87"/>
        <end position="103"/>
    </location>
</feature>
<dbReference type="InterPro" id="IPR027417">
    <property type="entry name" value="P-loop_NTPase"/>
</dbReference>
<evidence type="ECO:0000256" key="10">
    <source>
        <dbReference type="ARBA" id="ARBA00023136"/>
    </source>
</evidence>
<protein>
    <recommendedName>
        <fullName evidence="3">vesicle-fusing ATPase</fullName>
        <ecNumber evidence="3">3.6.4.6</ecNumber>
    </recommendedName>
</protein>
<dbReference type="AlphaFoldDB" id="A0A8J6CD57"/>
<dbReference type="FunFam" id="1.20.58.80:FF:000004">
    <property type="entry name" value="Vacuolar protein sorting-associated protein 4"/>
    <property type="match status" value="1"/>
</dbReference>
<dbReference type="InterPro" id="IPR007330">
    <property type="entry name" value="MIT_dom"/>
</dbReference>
<dbReference type="InterPro" id="IPR015415">
    <property type="entry name" value="Spast_Vps4_C"/>
</dbReference>
<dbReference type="PANTHER" id="PTHR23074:SF83">
    <property type="entry name" value="VACUOLAR PROTEIN SORTING-ASSOCIATED PROTEIN 4A"/>
    <property type="match status" value="1"/>
</dbReference>
<evidence type="ECO:0000256" key="2">
    <source>
        <dbReference type="ARBA" id="ARBA00006914"/>
    </source>
</evidence>
<dbReference type="SMART" id="SM00382">
    <property type="entry name" value="AAA"/>
    <property type="match status" value="1"/>
</dbReference>
<keyword evidence="9" id="KW-0653">Protein transport</keyword>
<feature type="coiled-coil region" evidence="12">
    <location>
        <begin position="45"/>
        <end position="72"/>
    </location>
</feature>
<keyword evidence="10" id="KW-0472">Membrane</keyword>
<dbReference type="Pfam" id="PF04212">
    <property type="entry name" value="MIT"/>
    <property type="match status" value="1"/>
</dbReference>
<accession>A0A8J6CD57</accession>
<dbReference type="InterPro" id="IPR041569">
    <property type="entry name" value="AAA_lid_3"/>
</dbReference>
<dbReference type="InterPro" id="IPR045253">
    <property type="entry name" value="VPS4_MIT"/>
</dbReference>
<dbReference type="GO" id="GO:0010008">
    <property type="term" value="C:endosome membrane"/>
    <property type="evidence" value="ECO:0007669"/>
    <property type="project" value="UniProtKB-SubCell"/>
</dbReference>
<evidence type="ECO:0000256" key="5">
    <source>
        <dbReference type="ARBA" id="ARBA00022741"/>
    </source>
</evidence>
<evidence type="ECO:0000256" key="9">
    <source>
        <dbReference type="ARBA" id="ARBA00022927"/>
    </source>
</evidence>
<keyword evidence="6" id="KW-0967">Endosome</keyword>
<feature type="domain" description="MIT" evidence="15">
    <location>
        <begin position="2"/>
        <end position="80"/>
    </location>
</feature>
<keyword evidence="7" id="KW-0378">Hydrolase</keyword>
<evidence type="ECO:0000256" key="13">
    <source>
        <dbReference type="SAM" id="MobiDB-lite"/>
    </source>
</evidence>
<dbReference type="OMA" id="IEWTNEF"/>
<dbReference type="FunFam" id="1.10.8.60:FF:000015">
    <property type="entry name" value="vacuolar protein sorting-associated protein 4A"/>
    <property type="match status" value="1"/>
</dbReference>
<gene>
    <name evidence="16" type="ORF">KFE25_009038</name>
</gene>
<evidence type="ECO:0000259" key="14">
    <source>
        <dbReference type="SMART" id="SM00382"/>
    </source>
</evidence>
<dbReference type="Pfam" id="PF00004">
    <property type="entry name" value="AAA"/>
    <property type="match status" value="1"/>
</dbReference>
<keyword evidence="8" id="KW-0067">ATP-binding</keyword>
<keyword evidence="12" id="KW-0175">Coiled coil</keyword>
<dbReference type="EMBL" id="JAGTXO010000001">
    <property type="protein sequence ID" value="KAG8470617.1"/>
    <property type="molecule type" value="Genomic_DNA"/>
</dbReference>
<comment type="catalytic activity">
    <reaction evidence="11">
        <text>ATP + H2O = ADP + phosphate + H(+)</text>
        <dbReference type="Rhea" id="RHEA:13065"/>
        <dbReference type="ChEBI" id="CHEBI:15377"/>
        <dbReference type="ChEBI" id="CHEBI:15378"/>
        <dbReference type="ChEBI" id="CHEBI:30616"/>
        <dbReference type="ChEBI" id="CHEBI:43474"/>
        <dbReference type="ChEBI" id="CHEBI:456216"/>
        <dbReference type="EC" id="3.6.4.6"/>
    </reaction>
</comment>
<dbReference type="GO" id="GO:0015031">
    <property type="term" value="P:protein transport"/>
    <property type="evidence" value="ECO:0007669"/>
    <property type="project" value="UniProtKB-KW"/>
</dbReference>
<evidence type="ECO:0000256" key="8">
    <source>
        <dbReference type="ARBA" id="ARBA00022840"/>
    </source>
</evidence>
<evidence type="ECO:0000256" key="6">
    <source>
        <dbReference type="ARBA" id="ARBA00022753"/>
    </source>
</evidence>
<evidence type="ECO:0000256" key="4">
    <source>
        <dbReference type="ARBA" id="ARBA00022448"/>
    </source>
</evidence>
<comment type="similarity">
    <text evidence="2">Belongs to the AAA ATPase family.</text>
</comment>
<evidence type="ECO:0000313" key="16">
    <source>
        <dbReference type="EMBL" id="KAG8470617.1"/>
    </source>
</evidence>
<dbReference type="InterPro" id="IPR003593">
    <property type="entry name" value="AAA+_ATPase"/>
</dbReference>
<comment type="subcellular location">
    <subcellularLocation>
        <location evidence="1">Endosome membrane</location>
        <topology evidence="1">Peripheral membrane protein</topology>
    </subcellularLocation>
</comment>
<keyword evidence="17" id="KW-1185">Reference proteome</keyword>
<dbReference type="InterPro" id="IPR036181">
    <property type="entry name" value="MIT_dom_sf"/>
</dbReference>
<evidence type="ECO:0000313" key="17">
    <source>
        <dbReference type="Proteomes" id="UP000751190"/>
    </source>
</evidence>
<dbReference type="Gene3D" id="1.10.8.60">
    <property type="match status" value="1"/>
</dbReference>
<sequence>MDNNFIPKAIELVTQAIAEDQAKHYEPAFQLYERALEYFVTGLKYEKNERTKETLRKKIAEYMDRAEQLKDAVRRQKSGGSTGPEDAGGAATAAGGAVGTNRRGAGKDDGDADKTKLRAGLDASILSEKPNVKWDDVAGLEGAKEALKEAVVLPIRFPSLFTGNRKPWKGILLYGPPGTGKSHLARATATEVDSTFYSISSSDLVSKWLGESERLVRNLFEMAQESKPSIIFIDEIDALAGSRSDGESDASRRMKNEFLVRMQGAGTSADEGVLVLGATNIPWALDPGIRRRFEKRIYIPLPEAHARARMFEIHVGGTPHLLGPADFMRLGQMTDGFSGSDVAVCVRDALMEPVRALQAATHFRQQTDGPDAGKWTPCSPGDARGREMSLMDVKPDELLAPEVSFNDFLKVLRNARPTVSKNDLERYTQFTAEFGQEG</sequence>